<feature type="transmembrane region" description="Helical" evidence="1">
    <location>
        <begin position="107"/>
        <end position="130"/>
    </location>
</feature>
<name>A0A5E6M9L4_9BACT</name>
<dbReference type="AlphaFoldDB" id="A0A5E6M9L4"/>
<dbReference type="SUPFAM" id="SSF81442">
    <property type="entry name" value="Cytochrome c oxidase subunit I-like"/>
    <property type="match status" value="1"/>
</dbReference>
<feature type="transmembrane region" description="Helical" evidence="1">
    <location>
        <begin position="72"/>
        <end position="95"/>
    </location>
</feature>
<dbReference type="GO" id="GO:0016491">
    <property type="term" value="F:oxidoreductase activity"/>
    <property type="evidence" value="ECO:0007669"/>
    <property type="project" value="UniProtKB-KW"/>
</dbReference>
<feature type="transmembrane region" description="Helical" evidence="1">
    <location>
        <begin position="142"/>
        <end position="164"/>
    </location>
</feature>
<keyword evidence="1" id="KW-0472">Membrane</keyword>
<feature type="transmembrane region" description="Helical" evidence="1">
    <location>
        <begin position="273"/>
        <end position="298"/>
    </location>
</feature>
<dbReference type="Proteomes" id="UP000381693">
    <property type="component" value="Unassembled WGS sequence"/>
</dbReference>
<keyword evidence="3" id="KW-1185">Reference proteome</keyword>
<feature type="transmembrane region" description="Helical" evidence="1">
    <location>
        <begin position="27"/>
        <end position="52"/>
    </location>
</feature>
<organism evidence="2 3">
    <name type="scientific">Methylacidimicrobium cyclopophantes</name>
    <dbReference type="NCBI Taxonomy" id="1041766"/>
    <lineage>
        <taxon>Bacteria</taxon>
        <taxon>Pseudomonadati</taxon>
        <taxon>Verrucomicrobiota</taxon>
        <taxon>Methylacidimicrobium</taxon>
    </lineage>
</organism>
<feature type="transmembrane region" description="Helical" evidence="1">
    <location>
        <begin position="250"/>
        <end position="267"/>
    </location>
</feature>
<proteinExistence type="predicted"/>
<evidence type="ECO:0000313" key="2">
    <source>
        <dbReference type="EMBL" id="VVM05648.1"/>
    </source>
</evidence>
<protein>
    <submittedName>
        <fullName evidence="2">Partial cytochrome c oxidase cbb3-type subunit I</fullName>
        <ecNumber evidence="2">1.9.3.1</ecNumber>
    </submittedName>
</protein>
<accession>A0A5E6M9L4</accession>
<dbReference type="InterPro" id="IPR036927">
    <property type="entry name" value="Cyt_c_oxase-like_su1_sf"/>
</dbReference>
<evidence type="ECO:0000313" key="3">
    <source>
        <dbReference type="Proteomes" id="UP000381693"/>
    </source>
</evidence>
<keyword evidence="2" id="KW-0560">Oxidoreductase</keyword>
<feature type="transmembrane region" description="Helical" evidence="1">
    <location>
        <begin position="176"/>
        <end position="196"/>
    </location>
</feature>
<reference evidence="2" key="1">
    <citation type="submission" date="2019-09" db="EMBL/GenBank/DDBJ databases">
        <authorList>
            <person name="Cremers G."/>
        </authorList>
    </citation>
    <scope>NUCLEOTIDE SEQUENCE [LARGE SCALE GENOMIC DNA]</scope>
    <source>
        <strain evidence="2">3B</strain>
    </source>
</reference>
<gene>
    <name evidence="2" type="primary">ccoN</name>
    <name evidence="2" type="ORF">MAMC_00731</name>
</gene>
<dbReference type="Gene3D" id="1.20.210.10">
    <property type="entry name" value="Cytochrome c oxidase-like, subunit I domain"/>
    <property type="match status" value="1"/>
</dbReference>
<keyword evidence="1" id="KW-1133">Transmembrane helix</keyword>
<dbReference type="EC" id="1.9.3.1" evidence="2"/>
<comment type="caution">
    <text evidence="2">The sequence shown here is derived from an EMBL/GenBank/DDBJ whole genome shotgun (WGS) entry which is preliminary data.</text>
</comment>
<evidence type="ECO:0000256" key="1">
    <source>
        <dbReference type="SAM" id="Phobius"/>
    </source>
</evidence>
<feature type="transmembrane region" description="Helical" evidence="1">
    <location>
        <begin position="216"/>
        <end position="238"/>
    </location>
</feature>
<keyword evidence="1" id="KW-0812">Transmembrane</keyword>
<sequence length="306" mass="32947">MARSPESEEAAAKTLPDEVAYPLRSPLLWLVGPAVVWLWVATILALLGSLKLVDPRFLGGWGWLAFGRISPAAFLSFVYGFGIPMGLSAALWSVTQGGRLSLPGGRRWFVASSFLWNLGLWIGITGVLAGESRSLSWLGLPTFSLPSLGLAYVLSAGWLVAAMVRRWEEISIAARFFLLGLVWIPWAGGAAALLLHDPAVRGVAIGSLEWWFNDGLLYAGLGAFAIGIVYLLSPLCLGRSAAFPGLGRRAFWIWAVFANLSGTAHLVGGPFPLWMISLGVSSRFLLWVAAVAIGIGFWEAARRRPA</sequence>
<feature type="non-terminal residue" evidence="2">
    <location>
        <position position="306"/>
    </location>
</feature>
<dbReference type="EMBL" id="CABFUZ020000096">
    <property type="protein sequence ID" value="VVM05648.1"/>
    <property type="molecule type" value="Genomic_DNA"/>
</dbReference>